<dbReference type="EMBL" id="CP019124">
    <property type="protein sequence ID" value="APX88842.1"/>
    <property type="molecule type" value="Genomic_DNA"/>
</dbReference>
<keyword evidence="2" id="KW-1185">Reference proteome</keyword>
<dbReference type="Proteomes" id="UP000187266">
    <property type="component" value="Chromosome"/>
</dbReference>
<evidence type="ECO:0000313" key="2">
    <source>
        <dbReference type="Proteomes" id="UP000187266"/>
    </source>
</evidence>
<gene>
    <name evidence="1" type="ORF">BV394_03105</name>
</gene>
<dbReference type="RefSeq" id="WP_076978865.1">
    <property type="nucleotide sequence ID" value="NZ_CP019124.1"/>
</dbReference>
<reference evidence="1 2" key="1">
    <citation type="submission" date="2017-01" db="EMBL/GenBank/DDBJ databases">
        <title>Genomic analysis of Xuhuaishuia manganoxidans DY6-4.</title>
        <authorList>
            <person name="Wang X."/>
        </authorList>
    </citation>
    <scope>NUCLEOTIDE SEQUENCE [LARGE SCALE GENOMIC DNA]</scope>
    <source>
        <strain evidence="1 2">DY6-4</strain>
    </source>
</reference>
<name>A0A1U7DFU4_9RHOB</name>
<sequence>MDISIHLGAHDTDDDQILKTLLRNKGVLAEEGIVVPGPGRYRPIMRETLKALRGAVATPEIEEVVLDSAMDVDRAERLVLSSENFICVPQRVLTEGVLYPNAAEKTMWLRNVFPRHDVEFFLALRDPATFIPANLRRHRDMDAADFLAHFDPMAQRWSDVVERIRSTNPGTPITVWCNEDSPLLWPEILRAVADHDPFLKLTGVDDILDGLMTEEGATRMAAFMEAKPPANEAQRRRIVAAFVEKFGIDDALEEELDMPGWTEEYVDALTAQYEEDIYQIQRIPGVTVLMP</sequence>
<accession>A0A2M9DFR3</accession>
<evidence type="ECO:0000313" key="1">
    <source>
        <dbReference type="EMBL" id="APX88842.1"/>
    </source>
</evidence>
<dbReference type="STRING" id="1267768.BV394_03105"/>
<protein>
    <submittedName>
        <fullName evidence="1">Uncharacterized protein</fullName>
    </submittedName>
</protein>
<accession>A0A1U7DFU4</accession>
<proteinExistence type="predicted"/>
<dbReference type="OrthoDB" id="7816979at2"/>
<organism evidence="1 2">
    <name type="scientific">Brevirhabdus pacifica</name>
    <dbReference type="NCBI Taxonomy" id="1267768"/>
    <lineage>
        <taxon>Bacteria</taxon>
        <taxon>Pseudomonadati</taxon>
        <taxon>Pseudomonadota</taxon>
        <taxon>Alphaproteobacteria</taxon>
        <taxon>Rhodobacterales</taxon>
        <taxon>Paracoccaceae</taxon>
        <taxon>Brevirhabdus</taxon>
    </lineage>
</organism>
<dbReference type="AlphaFoldDB" id="A0A1U7DFU4"/>